<accession>A0A0K1ECD3</accession>
<organism evidence="16 17">
    <name type="scientific">Chondromyces crocatus</name>
    <dbReference type="NCBI Taxonomy" id="52"/>
    <lineage>
        <taxon>Bacteria</taxon>
        <taxon>Pseudomonadati</taxon>
        <taxon>Myxococcota</taxon>
        <taxon>Polyangia</taxon>
        <taxon>Polyangiales</taxon>
        <taxon>Polyangiaceae</taxon>
        <taxon>Chondromyces</taxon>
    </lineage>
</organism>
<dbReference type="FunFam" id="3.20.20.210:FF:000002">
    <property type="entry name" value="5-methyltetrahydropteroyltriglutamate--homocysteine methyltransferase"/>
    <property type="match status" value="1"/>
</dbReference>
<dbReference type="CDD" id="cd03312">
    <property type="entry name" value="CIMS_N_terminal_like"/>
    <property type="match status" value="1"/>
</dbReference>
<dbReference type="PATRIC" id="fig|52.7.peg.2709"/>
<evidence type="ECO:0000256" key="7">
    <source>
        <dbReference type="ARBA" id="ARBA00022723"/>
    </source>
</evidence>
<feature type="binding site" evidence="12">
    <location>
        <position position="674"/>
    </location>
    <ligand>
        <name>Zn(2+)</name>
        <dbReference type="ChEBI" id="CHEBI:29105"/>
        <label>1</label>
        <note>catalytic</note>
    </ligand>
</feature>
<dbReference type="PANTHER" id="PTHR30519">
    <property type="entry name" value="5-METHYLTETRAHYDROPTEROYLTRIGLUTAMATE--HOMOCYSTEINE METHYLTRANSFERASE"/>
    <property type="match status" value="1"/>
</dbReference>
<feature type="binding site" evidence="10">
    <location>
        <position position="735"/>
    </location>
    <ligand>
        <name>Zn(2+)</name>
        <dbReference type="ChEBI" id="CHEBI:29105"/>
        <note>catalytic</note>
    </ligand>
</feature>
<feature type="binding site" evidence="10">
    <location>
        <position position="493"/>
    </location>
    <ligand>
        <name>L-homocysteine</name>
        <dbReference type="ChEBI" id="CHEBI:58199"/>
    </ligand>
</feature>
<dbReference type="InterPro" id="IPR038071">
    <property type="entry name" value="UROD/MetE-like_sf"/>
</dbReference>
<dbReference type="FunFam" id="3.20.20.210:FF:000003">
    <property type="entry name" value="5-methyltetrahydropteroyltriglutamate--homocysteine methyltransferase"/>
    <property type="match status" value="1"/>
</dbReference>
<keyword evidence="5 10" id="KW-0028">Amino-acid biosynthesis</keyword>
<evidence type="ECO:0000313" key="16">
    <source>
        <dbReference type="EMBL" id="AKT38342.1"/>
    </source>
</evidence>
<dbReference type="HAMAP" id="MF_00172">
    <property type="entry name" value="Meth_synth"/>
    <property type="match status" value="1"/>
</dbReference>
<dbReference type="Pfam" id="PF01717">
    <property type="entry name" value="Meth_synt_2"/>
    <property type="match status" value="1"/>
</dbReference>
<evidence type="ECO:0000256" key="4">
    <source>
        <dbReference type="ARBA" id="ARBA00022603"/>
    </source>
</evidence>
<dbReference type="GO" id="GO:0032259">
    <property type="term" value="P:methylation"/>
    <property type="evidence" value="ECO:0007669"/>
    <property type="project" value="UniProtKB-KW"/>
</dbReference>
<evidence type="ECO:0000256" key="10">
    <source>
        <dbReference type="HAMAP-Rule" id="MF_00172"/>
    </source>
</evidence>
<keyword evidence="4 10" id="KW-0489">Methyltransferase</keyword>
<dbReference type="EC" id="2.1.1.14" evidence="10"/>
<feature type="binding site" evidence="10">
    <location>
        <begin position="17"/>
        <end position="20"/>
    </location>
    <ligand>
        <name>5-methyltetrahydropteroyltri-L-glutamate</name>
        <dbReference type="ChEBI" id="CHEBI:58207"/>
    </ligand>
</feature>
<dbReference type="GO" id="GO:0003871">
    <property type="term" value="F:5-methyltetrahydropteroyltriglutamate-homocysteine S-methyltransferase activity"/>
    <property type="evidence" value="ECO:0007669"/>
    <property type="project" value="UniProtKB-UniRule"/>
</dbReference>
<gene>
    <name evidence="10" type="primary">metE</name>
    <name evidence="16" type="ORF">CMC5_024880</name>
</gene>
<sequence>MTVFASCLGHPRIGVARELKKALESFWAKKSSAEALEGVASSLRRRHWEAMKSAGIDFVPSNDFSLYDHVLDAAVMVGAVPARYRGIEDRLMRYFAMARGLQDRGAGVDVPALEMTKWFDTNYHYIVPELEEGQAFQLDATKLLAELEEARALGVETRPVILGPVTLLLLSKVASGGKGEPLDHLEALLPVYEQLLAQLAERHVGWVQIDEPCLVLDLSARARQAYEVALKRLAGSVRRPKILVATYFGALGDNLSLVREGGCEGLHVDLVRAPEQLDAVLAGLGAETVLSVGVVDGRNIWRTDLDAAHGLVLRAVARLGAARVIVAPSCSLLHVPVDLAAEKKLDAELKGWLAFAAQKLDEVRALAGAAESEQPSGVIFEEARVALSGRRASPRTRNPAVRARTAAVTEVMKRRAAPFADRATKQRARFQLPALPTTTIGSFPQTGDVRGARAAWRAGKMSEADYQEFLQAETRRCVEKQEALGLDVLVHGEFERTDMVEYFGERLEGYAFTENGWVQSYGSRCVKPPVLFGDVVRPEAMTVEWSRYAQSLTKRPMKGMLTGPVTILQWSFVRDDQPRSETCLQIALAIRDEVVDLEAGGIPIIQVDEPAIREGLPLRRGDWAAYLQWAVDAFRVATSGVRDETQIQTHMCYSEFSDILDSIAALDADVLLIETSRSRMELLVDFGQFRYPNDVGPGVYDIHSPRVPSTEEMVELLERAAQVLPVERLWVNPDCGLKTRGWPEVEGALVGMVEAAKRARARLAGRAG</sequence>
<dbReference type="AlphaFoldDB" id="A0A0K1ECD3"/>
<evidence type="ECO:0000256" key="1">
    <source>
        <dbReference type="ARBA" id="ARBA00002777"/>
    </source>
</evidence>
<dbReference type="Gene3D" id="3.20.20.210">
    <property type="match status" value="2"/>
</dbReference>
<evidence type="ECO:0000256" key="2">
    <source>
        <dbReference type="ARBA" id="ARBA00004681"/>
    </source>
</evidence>
<feature type="binding site" evidence="10 11">
    <location>
        <position position="608"/>
    </location>
    <ligand>
        <name>L-methionine</name>
        <dbReference type="ChEBI" id="CHEBI:57844"/>
    </ligand>
</feature>
<dbReference type="InterPro" id="IPR013215">
    <property type="entry name" value="Cbl-indep_Met_Synth_N"/>
</dbReference>
<comment type="cofactor">
    <cofactor evidence="12">
        <name>Zn(2+)</name>
        <dbReference type="ChEBI" id="CHEBI:29105"/>
    </cofactor>
    <text evidence="12">Binds 2 Zn(2+) ions per subunit.</text>
</comment>
<feature type="binding site" evidence="11">
    <location>
        <position position="122"/>
    </location>
    <ligand>
        <name>5-methyltetrahydropteroyltri-L-glutamate</name>
        <dbReference type="ChEBI" id="CHEBI:58207"/>
    </ligand>
</feature>
<evidence type="ECO:0000256" key="6">
    <source>
        <dbReference type="ARBA" id="ARBA00022679"/>
    </source>
</evidence>
<feature type="binding site" evidence="10 11">
    <location>
        <begin position="440"/>
        <end position="442"/>
    </location>
    <ligand>
        <name>L-homocysteine</name>
        <dbReference type="ChEBI" id="CHEBI:58199"/>
    </ligand>
</feature>
<evidence type="ECO:0000259" key="15">
    <source>
        <dbReference type="Pfam" id="PF08267"/>
    </source>
</evidence>
<feature type="binding site" evidence="12">
    <location>
        <position position="735"/>
    </location>
    <ligand>
        <name>Zn(2+)</name>
        <dbReference type="ChEBI" id="CHEBI:29105"/>
        <label>1</label>
        <note>catalytic</note>
    </ligand>
</feature>
<comment type="catalytic activity">
    <reaction evidence="10">
        <text>5-methyltetrahydropteroyltri-L-glutamate + L-homocysteine = tetrahydropteroyltri-L-glutamate + L-methionine</text>
        <dbReference type="Rhea" id="RHEA:21196"/>
        <dbReference type="ChEBI" id="CHEBI:57844"/>
        <dbReference type="ChEBI" id="CHEBI:58140"/>
        <dbReference type="ChEBI" id="CHEBI:58199"/>
        <dbReference type="ChEBI" id="CHEBI:58207"/>
        <dbReference type="EC" id="2.1.1.14"/>
    </reaction>
</comment>
<evidence type="ECO:0000256" key="13">
    <source>
        <dbReference type="PIRSR" id="PIRSR000382-3"/>
    </source>
</evidence>
<reference evidence="16 17" key="1">
    <citation type="submission" date="2015-07" db="EMBL/GenBank/DDBJ databases">
        <title>Genome analysis of myxobacterium Chondromyces crocatus Cm c5 reveals a high potential for natural compound synthesis and the genetic basis for the loss of fruiting body formation.</title>
        <authorList>
            <person name="Zaburannyi N."/>
            <person name="Bunk B."/>
            <person name="Maier J."/>
            <person name="Overmann J."/>
            <person name="Mueller R."/>
        </authorList>
    </citation>
    <scope>NUCLEOTIDE SEQUENCE [LARGE SCALE GENOMIC DNA]</scope>
    <source>
        <strain evidence="16 17">Cm c5</strain>
    </source>
</reference>
<dbReference type="Pfam" id="PF08267">
    <property type="entry name" value="Meth_synt_1"/>
    <property type="match status" value="1"/>
</dbReference>
<evidence type="ECO:0000256" key="11">
    <source>
        <dbReference type="PIRSR" id="PIRSR000382-1"/>
    </source>
</evidence>
<keyword evidence="8 10" id="KW-0862">Zinc</keyword>
<feature type="binding site" evidence="11">
    <location>
        <position position="20"/>
    </location>
    <ligand>
        <name>5-methyltetrahydropteroyltri-L-glutamate</name>
        <dbReference type="ChEBI" id="CHEBI:58207"/>
    </ligand>
</feature>
<dbReference type="NCBIfam" id="NF003556">
    <property type="entry name" value="PRK05222.1"/>
    <property type="match status" value="1"/>
</dbReference>
<feature type="binding site" evidence="10">
    <location>
        <position position="652"/>
    </location>
    <ligand>
        <name>Zn(2+)</name>
        <dbReference type="ChEBI" id="CHEBI:29105"/>
        <note>catalytic</note>
    </ligand>
</feature>
<feature type="active site" description="Proton donor" evidence="10 13">
    <location>
        <position position="703"/>
    </location>
</feature>
<keyword evidence="17" id="KW-1185">Reference proteome</keyword>
<keyword evidence="6 10" id="KW-0808">Transferase</keyword>
<comment type="function">
    <text evidence="1 10">Catalyzes the transfer of a methyl group from 5-methyltetrahydrofolate to homocysteine resulting in methionine formation.</text>
</comment>
<comment type="pathway">
    <text evidence="2 10">Amino-acid biosynthesis; L-methionine biosynthesis via de novo pathway; L-methionine from L-homocysteine (MetE route): step 1/1.</text>
</comment>
<keyword evidence="10" id="KW-0677">Repeat</keyword>
<dbReference type="UniPathway" id="UPA00051">
    <property type="reaction ID" value="UER00082"/>
</dbReference>
<protein>
    <recommendedName>
        <fullName evidence="10">5-methyltetrahydropteroyltriglutamate--homocysteine methyltransferase</fullName>
        <ecNumber evidence="10">2.1.1.14</ecNumber>
    </recommendedName>
    <alternativeName>
        <fullName evidence="10">Cobalamin-independent methionine synthase</fullName>
    </alternativeName>
    <alternativeName>
        <fullName evidence="10">Methionine synthase, vitamin-B12 independent isozyme</fullName>
    </alternativeName>
</protein>
<feature type="binding site" evidence="10 11">
    <location>
        <begin position="524"/>
        <end position="525"/>
    </location>
    <ligand>
        <name>5-methyltetrahydropteroyltri-L-glutamate</name>
        <dbReference type="ChEBI" id="CHEBI:58207"/>
    </ligand>
</feature>
<dbReference type="KEGG" id="ccro:CMC5_024880"/>
<evidence type="ECO:0000259" key="14">
    <source>
        <dbReference type="Pfam" id="PF01717"/>
    </source>
</evidence>
<feature type="binding site" evidence="10 11">
    <location>
        <position position="493"/>
    </location>
    <ligand>
        <name>L-methionine</name>
        <dbReference type="ChEBI" id="CHEBI:57844"/>
    </ligand>
</feature>
<evidence type="ECO:0000256" key="12">
    <source>
        <dbReference type="PIRSR" id="PIRSR000382-2"/>
    </source>
</evidence>
<dbReference type="NCBIfam" id="TIGR01371">
    <property type="entry name" value="met_syn_B12ind"/>
    <property type="match status" value="1"/>
</dbReference>
<evidence type="ECO:0000256" key="3">
    <source>
        <dbReference type="ARBA" id="ARBA00009553"/>
    </source>
</evidence>
<dbReference type="Proteomes" id="UP000067626">
    <property type="component" value="Chromosome"/>
</dbReference>
<feature type="binding site" evidence="12">
    <location>
        <position position="650"/>
    </location>
    <ligand>
        <name>Zn(2+)</name>
        <dbReference type="ChEBI" id="CHEBI:29105"/>
        <label>1</label>
        <note>catalytic</note>
    </ligand>
</feature>
<proteinExistence type="inferred from homology"/>
<feature type="binding site" evidence="10">
    <location>
        <position position="614"/>
    </location>
    <ligand>
        <name>5-methyltetrahydropteroyltri-L-glutamate</name>
        <dbReference type="ChEBI" id="CHEBI:58207"/>
    </ligand>
</feature>
<feature type="binding site" evidence="10">
    <location>
        <position position="674"/>
    </location>
    <ligand>
        <name>Zn(2+)</name>
        <dbReference type="ChEBI" id="CHEBI:29105"/>
        <note>catalytic</note>
    </ligand>
</feature>
<evidence type="ECO:0000256" key="5">
    <source>
        <dbReference type="ARBA" id="ARBA00022605"/>
    </source>
</evidence>
<evidence type="ECO:0000313" key="17">
    <source>
        <dbReference type="Proteomes" id="UP000067626"/>
    </source>
</evidence>
<feature type="binding site" evidence="10">
    <location>
        <position position="650"/>
    </location>
    <ligand>
        <name>Zn(2+)</name>
        <dbReference type="ChEBI" id="CHEBI:29105"/>
        <note>catalytic</note>
    </ligand>
</feature>
<dbReference type="PIRSF" id="PIRSF000382">
    <property type="entry name" value="MeTrfase_B12_ind"/>
    <property type="match status" value="1"/>
</dbReference>
<feature type="binding site" evidence="10 11">
    <location>
        <position position="608"/>
    </location>
    <ligand>
        <name>L-homocysteine</name>
        <dbReference type="ChEBI" id="CHEBI:58199"/>
    </ligand>
</feature>
<keyword evidence="9 10" id="KW-0486">Methionine biosynthesis</keyword>
<dbReference type="EMBL" id="CP012159">
    <property type="protein sequence ID" value="AKT38342.1"/>
    <property type="molecule type" value="Genomic_DNA"/>
</dbReference>
<comment type="similarity">
    <text evidence="3 10">Belongs to the vitamin-B12 independent methionine synthase family.</text>
</comment>
<evidence type="ECO:0000256" key="8">
    <source>
        <dbReference type="ARBA" id="ARBA00022833"/>
    </source>
</evidence>
<feature type="binding site" evidence="12">
    <location>
        <position position="652"/>
    </location>
    <ligand>
        <name>Zn(2+)</name>
        <dbReference type="ChEBI" id="CHEBI:29105"/>
        <label>1</label>
        <note>catalytic</note>
    </ligand>
</feature>
<feature type="binding site" evidence="10 11">
    <location>
        <position position="570"/>
    </location>
    <ligand>
        <name>5-methyltetrahydropteroyltri-L-glutamate</name>
        <dbReference type="ChEBI" id="CHEBI:58207"/>
    </ligand>
</feature>
<comment type="cofactor">
    <cofactor evidence="10">
        <name>Zn(2+)</name>
        <dbReference type="ChEBI" id="CHEBI:29105"/>
    </cofactor>
    <text evidence="10">Binds 1 zinc ion per subunit.</text>
</comment>
<dbReference type="CDD" id="cd03311">
    <property type="entry name" value="CIMS_C_terminal_like"/>
    <property type="match status" value="1"/>
</dbReference>
<keyword evidence="7 10" id="KW-0479">Metal-binding</keyword>
<dbReference type="InterPro" id="IPR006276">
    <property type="entry name" value="Cobalamin-indep_Met_synthase"/>
</dbReference>
<evidence type="ECO:0000256" key="9">
    <source>
        <dbReference type="ARBA" id="ARBA00023167"/>
    </source>
</evidence>
<dbReference type="GO" id="GO:0071265">
    <property type="term" value="P:L-methionine biosynthetic process"/>
    <property type="evidence" value="ECO:0007669"/>
    <property type="project" value="UniProtKB-ARBA"/>
</dbReference>
<name>A0A0K1ECD3_CHOCO</name>
<dbReference type="GO" id="GO:0008270">
    <property type="term" value="F:zinc ion binding"/>
    <property type="evidence" value="ECO:0007669"/>
    <property type="project" value="InterPro"/>
</dbReference>
<feature type="binding site" evidence="10">
    <location>
        <position position="117"/>
    </location>
    <ligand>
        <name>5-methyltetrahydropteroyltri-L-glutamate</name>
        <dbReference type="ChEBI" id="CHEBI:58207"/>
    </ligand>
</feature>
<dbReference type="STRING" id="52.CMC5_024880"/>
<dbReference type="RefSeq" id="WP_050430577.1">
    <property type="nucleotide sequence ID" value="NZ_CP012159.1"/>
</dbReference>
<feature type="binding site" evidence="10 11">
    <location>
        <begin position="440"/>
        <end position="442"/>
    </location>
    <ligand>
        <name>L-methionine</name>
        <dbReference type="ChEBI" id="CHEBI:57844"/>
    </ligand>
</feature>
<dbReference type="SUPFAM" id="SSF51726">
    <property type="entry name" value="UROD/MetE-like"/>
    <property type="match status" value="2"/>
</dbReference>
<feature type="domain" description="Cobalamin-independent methionine synthase MetE C-terminal/archaeal" evidence="14">
    <location>
        <begin position="435"/>
        <end position="757"/>
    </location>
</feature>
<dbReference type="OrthoDB" id="244285at2"/>
<feature type="domain" description="Cobalamin-independent methionine synthase MetE N-terminal" evidence="15">
    <location>
        <begin position="6"/>
        <end position="312"/>
    </location>
</feature>
<dbReference type="InterPro" id="IPR002629">
    <property type="entry name" value="Met_Synth_C/arc"/>
</dbReference>